<name>A0A444JEG8_9BACT</name>
<dbReference type="InterPro" id="IPR053154">
    <property type="entry name" value="c-di-AMP_regulator"/>
</dbReference>
<reference evidence="2 3" key="1">
    <citation type="submission" date="2017-01" db="EMBL/GenBank/DDBJ databases">
        <title>The cable genome- insights into the physiology and evolution of filamentous bacteria capable of sulfide oxidation via long distance electron transfer.</title>
        <authorList>
            <person name="Schreiber L."/>
            <person name="Bjerg J.T."/>
            <person name="Boggild A."/>
            <person name="Van De Vossenberg J."/>
            <person name="Meysman F."/>
            <person name="Nielsen L.P."/>
            <person name="Schramm A."/>
            <person name="Kjeldsen K.U."/>
        </authorList>
    </citation>
    <scope>NUCLEOTIDE SEQUENCE [LARGE SCALE GENOMIC DNA]</scope>
    <source>
        <strain evidence="2">A5</strain>
    </source>
</reference>
<dbReference type="Gene3D" id="2.170.120.30">
    <property type="match status" value="1"/>
</dbReference>
<gene>
    <name evidence="2" type="ORF">VU01_11281</name>
</gene>
<sequence length="233" mass="25863">MVEQLRSWKRKINYKDLLLKLISLALGILVWFLAVGTDQIDVSMNIPIEVLNLPKNLVIYNQYQKEISVTLRGPRGIIQELRNRPPSLSLDLSKATSDTVVLNTETLSFPLPSGISILRMQPASITLSIDKLLERQIPVTAVTEGDVAKGYILKEISLTPDKILVSGPESLVTLEQSLKTYMINLSGLDHSTTLPVHLDLSPEFMELIGETTVVAKLAVADKFVEKKSQENSD</sequence>
<keyword evidence="1" id="KW-0472">Membrane</keyword>
<dbReference type="AlphaFoldDB" id="A0A444JEG8"/>
<dbReference type="PANTHER" id="PTHR37804:SF1">
    <property type="entry name" value="CDAA REGULATORY PROTEIN CDAR"/>
    <property type="match status" value="1"/>
</dbReference>
<dbReference type="Proteomes" id="UP000288892">
    <property type="component" value="Unassembled WGS sequence"/>
</dbReference>
<dbReference type="EMBL" id="MTKS01000128">
    <property type="protein sequence ID" value="RWX51481.1"/>
    <property type="molecule type" value="Genomic_DNA"/>
</dbReference>
<protein>
    <submittedName>
        <fullName evidence="2">YbbR-like protein</fullName>
    </submittedName>
</protein>
<organism evidence="2 3">
    <name type="scientific">Candidatus Electrothrix marina</name>
    <dbReference type="NCBI Taxonomy" id="1859130"/>
    <lineage>
        <taxon>Bacteria</taxon>
        <taxon>Pseudomonadati</taxon>
        <taxon>Thermodesulfobacteriota</taxon>
        <taxon>Desulfobulbia</taxon>
        <taxon>Desulfobulbales</taxon>
        <taxon>Desulfobulbaceae</taxon>
        <taxon>Candidatus Electrothrix</taxon>
    </lineage>
</organism>
<evidence type="ECO:0000256" key="1">
    <source>
        <dbReference type="SAM" id="Phobius"/>
    </source>
</evidence>
<keyword evidence="1" id="KW-1133">Transmembrane helix</keyword>
<evidence type="ECO:0000313" key="2">
    <source>
        <dbReference type="EMBL" id="RWX51481.1"/>
    </source>
</evidence>
<dbReference type="Pfam" id="PF07949">
    <property type="entry name" value="YbbR"/>
    <property type="match status" value="2"/>
</dbReference>
<dbReference type="Gene3D" id="2.170.120.40">
    <property type="entry name" value="YbbR-like domain"/>
    <property type="match status" value="1"/>
</dbReference>
<feature type="transmembrane region" description="Helical" evidence="1">
    <location>
        <begin position="17"/>
        <end position="36"/>
    </location>
</feature>
<dbReference type="PANTHER" id="PTHR37804">
    <property type="entry name" value="CDAA REGULATORY PROTEIN CDAR"/>
    <property type="match status" value="1"/>
</dbReference>
<evidence type="ECO:0000313" key="3">
    <source>
        <dbReference type="Proteomes" id="UP000288892"/>
    </source>
</evidence>
<proteinExistence type="predicted"/>
<dbReference type="InterPro" id="IPR012505">
    <property type="entry name" value="YbbR"/>
</dbReference>
<keyword evidence="3" id="KW-1185">Reference proteome</keyword>
<comment type="caution">
    <text evidence="2">The sequence shown here is derived from an EMBL/GenBank/DDBJ whole genome shotgun (WGS) entry which is preliminary data.</text>
</comment>
<accession>A0A444JEG8</accession>
<keyword evidence="1" id="KW-0812">Transmembrane</keyword>